<dbReference type="Proteomes" id="UP001597199">
    <property type="component" value="Unassembled WGS sequence"/>
</dbReference>
<reference evidence="2" key="1">
    <citation type="journal article" date="2019" name="Int. J. Syst. Evol. Microbiol.">
        <title>The Global Catalogue of Microorganisms (GCM) 10K type strain sequencing project: providing services to taxonomists for standard genome sequencing and annotation.</title>
        <authorList>
            <consortium name="The Broad Institute Genomics Platform"/>
            <consortium name="The Broad Institute Genome Sequencing Center for Infectious Disease"/>
            <person name="Wu L."/>
            <person name="Ma J."/>
        </authorList>
    </citation>
    <scope>NUCLEOTIDE SEQUENCE [LARGE SCALE GENOMIC DNA]</scope>
    <source>
        <strain evidence="2">CCM 9110</strain>
    </source>
</reference>
<proteinExistence type="predicted"/>
<comment type="caution">
    <text evidence="1">The sequence shown here is derived from an EMBL/GenBank/DDBJ whole genome shotgun (WGS) entry which is preliminary data.</text>
</comment>
<name>A0ABW4BDM1_9LACO</name>
<protein>
    <submittedName>
        <fullName evidence="1">Uncharacterized protein</fullName>
    </submittedName>
</protein>
<evidence type="ECO:0000313" key="2">
    <source>
        <dbReference type="Proteomes" id="UP001597199"/>
    </source>
</evidence>
<evidence type="ECO:0000313" key="1">
    <source>
        <dbReference type="EMBL" id="MFD1397830.1"/>
    </source>
</evidence>
<sequence length="119" mass="12942">MAYTVVGATYQAQSLAVFYAGLDTQPLLSYEEAGKEALKLLNAELAASTLPDLHELSEQVLAFALKQPIDMHGLDDATGETLTVSWFADDHFAIAVMDATEKFQMHLEVVPVKKGKSGR</sequence>
<dbReference type="RefSeq" id="WP_204119476.1">
    <property type="nucleotide sequence ID" value="NZ_BOLV01000016.1"/>
</dbReference>
<keyword evidence="2" id="KW-1185">Reference proteome</keyword>
<dbReference type="EMBL" id="JBHTOA010000005">
    <property type="protein sequence ID" value="MFD1397830.1"/>
    <property type="molecule type" value="Genomic_DNA"/>
</dbReference>
<organism evidence="1 2">
    <name type="scientific">Lacticaseibacillus suilingensis</name>
    <dbReference type="NCBI Taxonomy" id="2799577"/>
    <lineage>
        <taxon>Bacteria</taxon>
        <taxon>Bacillati</taxon>
        <taxon>Bacillota</taxon>
        <taxon>Bacilli</taxon>
        <taxon>Lactobacillales</taxon>
        <taxon>Lactobacillaceae</taxon>
        <taxon>Lacticaseibacillus</taxon>
    </lineage>
</organism>
<gene>
    <name evidence="1" type="ORF">ACFQ41_00735</name>
</gene>
<accession>A0ABW4BDM1</accession>